<feature type="region of interest" description="Disordered" evidence="10">
    <location>
        <begin position="151"/>
        <end position="259"/>
    </location>
</feature>
<keyword evidence="6 7" id="KW-0539">Nucleus</keyword>
<feature type="region of interest" description="Disordered" evidence="10">
    <location>
        <begin position="15"/>
        <end position="58"/>
    </location>
</feature>
<comment type="subcellular location">
    <subcellularLocation>
        <location evidence="1 7 8">Nucleus</location>
    </subcellularLocation>
</comment>
<accession>A0A151X2X7</accession>
<dbReference type="PROSITE" id="PS50071">
    <property type="entry name" value="HOMEOBOX_2"/>
    <property type="match status" value="1"/>
</dbReference>
<dbReference type="Proteomes" id="UP000075809">
    <property type="component" value="Unassembled WGS sequence"/>
</dbReference>
<evidence type="ECO:0000256" key="2">
    <source>
        <dbReference type="ARBA" id="ARBA00009107"/>
    </source>
</evidence>
<dbReference type="CDD" id="cd00086">
    <property type="entry name" value="homeodomain"/>
    <property type="match status" value="1"/>
</dbReference>
<evidence type="ECO:0000313" key="13">
    <source>
        <dbReference type="Proteomes" id="UP000075809"/>
    </source>
</evidence>
<evidence type="ECO:0000256" key="9">
    <source>
        <dbReference type="RuleBase" id="RU004442"/>
    </source>
</evidence>
<dbReference type="Pfam" id="PF00046">
    <property type="entry name" value="Homeodomain"/>
    <property type="match status" value="1"/>
</dbReference>
<dbReference type="PANTHER" id="PTHR45659:SF22">
    <property type="entry name" value="HOMEOTIC PROTEIN ANTENNAPEDIA-RELATED"/>
    <property type="match status" value="1"/>
</dbReference>
<feature type="compositionally biased region" description="Low complexity" evidence="10">
    <location>
        <begin position="176"/>
        <end position="253"/>
    </location>
</feature>
<dbReference type="InterPro" id="IPR020479">
    <property type="entry name" value="HD_metazoa"/>
</dbReference>
<dbReference type="InterPro" id="IPR017970">
    <property type="entry name" value="Homeobox_CS"/>
</dbReference>
<evidence type="ECO:0000256" key="7">
    <source>
        <dbReference type="PROSITE-ProRule" id="PRU00108"/>
    </source>
</evidence>
<gene>
    <name evidence="12" type="ORF">ALC60_06520</name>
</gene>
<dbReference type="PROSITE" id="PS00032">
    <property type="entry name" value="ANTENNAPEDIA"/>
    <property type="match status" value="1"/>
</dbReference>
<evidence type="ECO:0000256" key="6">
    <source>
        <dbReference type="ARBA" id="ARBA00023242"/>
    </source>
</evidence>
<evidence type="ECO:0000256" key="5">
    <source>
        <dbReference type="ARBA" id="ARBA00023155"/>
    </source>
</evidence>
<dbReference type="PROSITE" id="PS00027">
    <property type="entry name" value="HOMEOBOX_1"/>
    <property type="match status" value="1"/>
</dbReference>
<dbReference type="GO" id="GO:0000978">
    <property type="term" value="F:RNA polymerase II cis-regulatory region sequence-specific DNA binding"/>
    <property type="evidence" value="ECO:0007669"/>
    <property type="project" value="TreeGrafter"/>
</dbReference>
<feature type="region of interest" description="Disordered" evidence="10">
    <location>
        <begin position="113"/>
        <end position="134"/>
    </location>
</feature>
<evidence type="ECO:0000256" key="1">
    <source>
        <dbReference type="ARBA" id="ARBA00004123"/>
    </source>
</evidence>
<comment type="similarity">
    <text evidence="2 9">Belongs to the Antp homeobox family.</text>
</comment>
<dbReference type="SMART" id="SM00389">
    <property type="entry name" value="HOX"/>
    <property type="match status" value="1"/>
</dbReference>
<dbReference type="FunFam" id="1.10.10.60:FF:000017">
    <property type="entry name" value="Homeobox protein antennapedia"/>
    <property type="match status" value="1"/>
</dbReference>
<evidence type="ECO:0000313" key="12">
    <source>
        <dbReference type="EMBL" id="KYQ54604.1"/>
    </source>
</evidence>
<reference evidence="12 13" key="1">
    <citation type="submission" date="2015-09" db="EMBL/GenBank/DDBJ databases">
        <title>Trachymyrmex zeteki WGS genome.</title>
        <authorList>
            <person name="Nygaard S."/>
            <person name="Hu H."/>
            <person name="Boomsma J."/>
            <person name="Zhang G."/>
        </authorList>
    </citation>
    <scope>NUCLEOTIDE SEQUENCE [LARGE SCALE GENOMIC DNA]</scope>
    <source>
        <strain evidence="12">Tzet28-1</strain>
        <tissue evidence="12">Whole body</tissue>
    </source>
</reference>
<dbReference type="GO" id="GO:0000122">
    <property type="term" value="P:negative regulation of transcription by RNA polymerase II"/>
    <property type="evidence" value="ECO:0007669"/>
    <property type="project" value="TreeGrafter"/>
</dbReference>
<dbReference type="InterPro" id="IPR001356">
    <property type="entry name" value="HD"/>
</dbReference>
<feature type="compositionally biased region" description="Basic and acidic residues" evidence="10">
    <location>
        <begin position="353"/>
        <end position="362"/>
    </location>
</feature>
<dbReference type="PRINTS" id="PR00025">
    <property type="entry name" value="ANTENNAPEDIA"/>
</dbReference>
<protein>
    <submittedName>
        <fullName evidence="12">Homeotic protein antennapedia</fullName>
    </submittedName>
</protein>
<dbReference type="SUPFAM" id="SSF46689">
    <property type="entry name" value="Homeodomain-like"/>
    <property type="match status" value="1"/>
</dbReference>
<keyword evidence="13" id="KW-1185">Reference proteome</keyword>
<dbReference type="PANTHER" id="PTHR45659">
    <property type="entry name" value="HOMEOBOX PROTEIN HOX"/>
    <property type="match status" value="1"/>
</dbReference>
<feature type="compositionally biased region" description="Polar residues" evidence="10">
    <location>
        <begin position="113"/>
        <end position="131"/>
    </location>
</feature>
<evidence type="ECO:0000256" key="4">
    <source>
        <dbReference type="ARBA" id="ARBA00023125"/>
    </source>
</evidence>
<dbReference type="STRING" id="64791.A0A151X2X7"/>
<dbReference type="EMBL" id="KQ982578">
    <property type="protein sequence ID" value="KYQ54604.1"/>
    <property type="molecule type" value="Genomic_DNA"/>
</dbReference>
<dbReference type="InterPro" id="IPR017995">
    <property type="entry name" value="Homeobox_antennapedia"/>
</dbReference>
<keyword evidence="5 7" id="KW-0371">Homeobox</keyword>
<keyword evidence="3" id="KW-0217">Developmental protein</keyword>
<dbReference type="GO" id="GO:0005634">
    <property type="term" value="C:nucleus"/>
    <property type="evidence" value="ECO:0007669"/>
    <property type="project" value="UniProtKB-SubCell"/>
</dbReference>
<dbReference type="InterPro" id="IPR009057">
    <property type="entry name" value="Homeodomain-like_sf"/>
</dbReference>
<dbReference type="GO" id="GO:0000981">
    <property type="term" value="F:DNA-binding transcription factor activity, RNA polymerase II-specific"/>
    <property type="evidence" value="ECO:0007669"/>
    <property type="project" value="InterPro"/>
</dbReference>
<dbReference type="PRINTS" id="PR00024">
    <property type="entry name" value="HOMEOBOX"/>
</dbReference>
<dbReference type="InterPro" id="IPR001827">
    <property type="entry name" value="Homeobox_Antennapedia_CS"/>
</dbReference>
<keyword evidence="4 7" id="KW-0238">DNA-binding</keyword>
<name>A0A151X2X7_9HYME</name>
<feature type="region of interest" description="Disordered" evidence="10">
    <location>
        <begin position="326"/>
        <end position="362"/>
    </location>
</feature>
<proteinExistence type="inferred from homology"/>
<organism evidence="12 13">
    <name type="scientific">Mycetomoellerius zeteki</name>
    <dbReference type="NCBI Taxonomy" id="64791"/>
    <lineage>
        <taxon>Eukaryota</taxon>
        <taxon>Metazoa</taxon>
        <taxon>Ecdysozoa</taxon>
        <taxon>Arthropoda</taxon>
        <taxon>Hexapoda</taxon>
        <taxon>Insecta</taxon>
        <taxon>Pterygota</taxon>
        <taxon>Neoptera</taxon>
        <taxon>Endopterygota</taxon>
        <taxon>Hymenoptera</taxon>
        <taxon>Apocrita</taxon>
        <taxon>Aculeata</taxon>
        <taxon>Formicoidea</taxon>
        <taxon>Formicidae</taxon>
        <taxon>Myrmicinae</taxon>
        <taxon>Mycetomoellerius</taxon>
    </lineage>
</organism>
<evidence type="ECO:0000259" key="11">
    <source>
        <dbReference type="PROSITE" id="PS50071"/>
    </source>
</evidence>
<evidence type="ECO:0000256" key="3">
    <source>
        <dbReference type="ARBA" id="ARBA00022473"/>
    </source>
</evidence>
<feature type="DNA-binding region" description="Homeobox" evidence="7">
    <location>
        <begin position="269"/>
        <end position="328"/>
    </location>
</feature>
<evidence type="ECO:0000256" key="10">
    <source>
        <dbReference type="SAM" id="MobiDB-lite"/>
    </source>
</evidence>
<evidence type="ECO:0000256" key="8">
    <source>
        <dbReference type="RuleBase" id="RU000682"/>
    </source>
</evidence>
<dbReference type="GO" id="GO:0009952">
    <property type="term" value="P:anterior/posterior pattern specification"/>
    <property type="evidence" value="ECO:0007669"/>
    <property type="project" value="TreeGrafter"/>
</dbReference>
<dbReference type="Gene3D" id="1.10.10.60">
    <property type="entry name" value="Homeodomain-like"/>
    <property type="match status" value="1"/>
</dbReference>
<dbReference type="AlphaFoldDB" id="A0A151X2X7"/>
<dbReference type="InterPro" id="IPR050296">
    <property type="entry name" value="Antp_homeobox"/>
</dbReference>
<feature type="compositionally biased region" description="Low complexity" evidence="10">
    <location>
        <begin position="30"/>
        <end position="48"/>
    </location>
</feature>
<sequence>MSSYFANSYIPDLRNGGVEHPHQHQQHYGAAVQVPQQTQSVQQQSQQAGDPCDPSLLRQGVSAHHYGTTGGQQDMPYPRFPPYNRIDMRNAAYYQHQQEHGSMDGMASYRSTSPNTSMGHMGHTSTPNGHPSTPIVYASCKLQAAAVDHQGSVLDGPDSPPLVESQMHHQMHSQHPHMQTQQSQHPQQQSQHQHLQTQQQHMMYQQQQSQTTSQQGQSGMHPQQQQQTQQHQSVVASSLSQQQQGAAQSSASANLPSPLYPWMRSQFERKRGRQTYTRYQTLELEKEFHFNRYLTRRRRIEIAHALCLTERQIKIWFQNRRMKWKKENKTKGEPGSGDGDTEISPQTSPQASGHKEQCKSGREKSRSLRLILRIVIQVCAKLRPSAEQSQMDLAFLHQRHRKVSLIKIANDMQLSVTLLCFSLNHRAFDKNSKL</sequence>
<feature type="domain" description="Homeobox" evidence="11">
    <location>
        <begin position="267"/>
        <end position="327"/>
    </location>
</feature>